<dbReference type="InterPro" id="IPR015421">
    <property type="entry name" value="PyrdxlP-dep_Trfase_major"/>
</dbReference>
<dbReference type="Gene3D" id="3.40.640.10">
    <property type="entry name" value="Type I PLP-dependent aspartate aminotransferase-like (Major domain)"/>
    <property type="match status" value="1"/>
</dbReference>
<accession>A0ABV9IC95</accession>
<reference evidence="2" key="1">
    <citation type="journal article" date="2019" name="Int. J. Syst. Evol. Microbiol.">
        <title>The Global Catalogue of Microorganisms (GCM) 10K type strain sequencing project: providing services to taxonomists for standard genome sequencing and annotation.</title>
        <authorList>
            <consortium name="The Broad Institute Genomics Platform"/>
            <consortium name="The Broad Institute Genome Sequencing Center for Infectious Disease"/>
            <person name="Wu L."/>
            <person name="Ma J."/>
        </authorList>
    </citation>
    <scope>NUCLEOTIDE SEQUENCE [LARGE SCALE GENOMIC DNA]</scope>
    <source>
        <strain evidence="2">CCUG 55995</strain>
    </source>
</reference>
<dbReference type="RefSeq" id="WP_380062963.1">
    <property type="nucleotide sequence ID" value="NZ_JBHSEI010000011.1"/>
</dbReference>
<dbReference type="Proteomes" id="UP001595952">
    <property type="component" value="Unassembled WGS sequence"/>
</dbReference>
<evidence type="ECO:0000313" key="2">
    <source>
        <dbReference type="Proteomes" id="UP001595952"/>
    </source>
</evidence>
<proteinExistence type="predicted"/>
<gene>
    <name evidence="1" type="ORF">ACFO0D_16745</name>
</gene>
<sequence length="357" mass="39756">MTAPAWEYGSDFHFISGYIGSPAAPWLASGQLTFSGRIALLSLLEHLTEQGEFDLMRGTLWLPAYTCDQMAGPLQAVGYRVRFWDGSPVTDWAWPLDSTREGDIWLLHNYFGLDVPGRDLMPLVRERGILIIEDHSHGPLGELALGSHADYAFASLRKTLPLPDGGVLWSPRGRALPTVPPSAPPPLTRIAAMLGKAAYLRGELFPKGQYREWFAQAEAELAGRRGVGLCEFSRNQLTQFDTVGWQAARDRNLRWLWARLTPSRHYSVLGTSVTGGAMGLVLHCRDGESRDQLRAQLAAHQIYSAVLWPLPDGVTADQFPQATAFQARMLFLHADGRYDEEDLSRVCERLEQLEATL</sequence>
<keyword evidence="2" id="KW-1185">Reference proteome</keyword>
<dbReference type="SUPFAM" id="SSF53383">
    <property type="entry name" value="PLP-dependent transferases"/>
    <property type="match status" value="1"/>
</dbReference>
<evidence type="ECO:0008006" key="3">
    <source>
        <dbReference type="Google" id="ProtNLM"/>
    </source>
</evidence>
<comment type="caution">
    <text evidence="1">The sequence shown here is derived from an EMBL/GenBank/DDBJ whole genome shotgun (WGS) entry which is preliminary data.</text>
</comment>
<dbReference type="InterPro" id="IPR015422">
    <property type="entry name" value="PyrdxlP-dep_Trfase_small"/>
</dbReference>
<dbReference type="EMBL" id="JBHSEI010000011">
    <property type="protein sequence ID" value="MFC4639977.1"/>
    <property type="molecule type" value="Genomic_DNA"/>
</dbReference>
<dbReference type="InterPro" id="IPR015424">
    <property type="entry name" value="PyrdxlP-dep_Trfase"/>
</dbReference>
<name>A0ABV9IC95_9DEIO</name>
<dbReference type="Gene3D" id="3.90.1150.10">
    <property type="entry name" value="Aspartate Aminotransferase, domain 1"/>
    <property type="match status" value="1"/>
</dbReference>
<evidence type="ECO:0000313" key="1">
    <source>
        <dbReference type="EMBL" id="MFC4639977.1"/>
    </source>
</evidence>
<protein>
    <recommendedName>
        <fullName evidence="3">DegT/DnrJ/EryC1/StrS aminotransferase family protein</fullName>
    </recommendedName>
</protein>
<organism evidence="1 2">
    <name type="scientific">Deinococcus hohokamensis</name>
    <dbReference type="NCBI Taxonomy" id="309883"/>
    <lineage>
        <taxon>Bacteria</taxon>
        <taxon>Thermotogati</taxon>
        <taxon>Deinococcota</taxon>
        <taxon>Deinococci</taxon>
        <taxon>Deinococcales</taxon>
        <taxon>Deinococcaceae</taxon>
        <taxon>Deinococcus</taxon>
    </lineage>
</organism>